<reference evidence="5 6" key="1">
    <citation type="submission" date="2020-06" db="EMBL/GenBank/DDBJ databases">
        <title>Rhizobium sp.nov. isolated from the tomato plant.</title>
        <authorList>
            <person name="Thin K.K."/>
            <person name="Zhang X."/>
            <person name="He S."/>
        </authorList>
    </citation>
    <scope>NUCLEOTIDE SEQUENCE [LARGE SCALE GENOMIC DNA]</scope>
    <source>
        <strain evidence="5 6">DBTS2</strain>
    </source>
</reference>
<dbReference type="InterPro" id="IPR036390">
    <property type="entry name" value="WH_DNA-bd_sf"/>
</dbReference>
<evidence type="ECO:0000313" key="6">
    <source>
        <dbReference type="Proteomes" id="UP000659172"/>
    </source>
</evidence>
<dbReference type="SUPFAM" id="SSF46785">
    <property type="entry name" value="Winged helix' DNA-binding domain"/>
    <property type="match status" value="1"/>
</dbReference>
<dbReference type="SMART" id="SM00345">
    <property type="entry name" value="HTH_GNTR"/>
    <property type="match status" value="1"/>
</dbReference>
<evidence type="ECO:0000256" key="1">
    <source>
        <dbReference type="ARBA" id="ARBA00023015"/>
    </source>
</evidence>
<dbReference type="Proteomes" id="UP000659172">
    <property type="component" value="Unassembled WGS sequence"/>
</dbReference>
<dbReference type="EMBL" id="JABXYK010000013">
    <property type="protein sequence ID" value="NVP57484.1"/>
    <property type="molecule type" value="Genomic_DNA"/>
</dbReference>
<dbReference type="PANTHER" id="PTHR43537:SF45">
    <property type="entry name" value="GNTR FAMILY REGULATORY PROTEIN"/>
    <property type="match status" value="1"/>
</dbReference>
<protein>
    <submittedName>
        <fullName evidence="5">GntR family transcriptional regulator</fullName>
    </submittedName>
</protein>
<sequence length="266" mass="29722">MLVKKTGTVRNASSFTGTEGVWPLEQSRDLTTIAYERIEELFVAMRIAPGAEIRTQDLQAMVSLGRTPVHQAVRRLAAETLLEIHPRNGLRVAPIDLSRERQLSVLRRDLNRFVTAMAIRNMTANDRAGVHHLRRKLAAEIDTMPVDAFNAVDKSFDRLLISASGERFLERVLSPLHAIARRIGYLHIAEISGRDGIVGSAERHIAIMDFILAGAEEKACAASDELVTYSAGLLQQLEEQIDPALLDIRYSIRSEKTDWPVPRQPL</sequence>
<gene>
    <name evidence="5" type="ORF">HV823_19670</name>
</gene>
<dbReference type="Pfam" id="PF07729">
    <property type="entry name" value="FCD"/>
    <property type="match status" value="1"/>
</dbReference>
<dbReference type="Gene3D" id="1.10.10.10">
    <property type="entry name" value="Winged helix-like DNA-binding domain superfamily/Winged helix DNA-binding domain"/>
    <property type="match status" value="1"/>
</dbReference>
<dbReference type="InterPro" id="IPR008920">
    <property type="entry name" value="TF_FadR/GntR_C"/>
</dbReference>
<dbReference type="Gene3D" id="1.20.120.530">
    <property type="entry name" value="GntR ligand-binding domain-like"/>
    <property type="match status" value="1"/>
</dbReference>
<keyword evidence="6" id="KW-1185">Reference proteome</keyword>
<dbReference type="RefSeq" id="WP_176951447.1">
    <property type="nucleotide sequence ID" value="NZ_JABXYK010000013.1"/>
</dbReference>
<dbReference type="PANTHER" id="PTHR43537">
    <property type="entry name" value="TRANSCRIPTIONAL REGULATOR, GNTR FAMILY"/>
    <property type="match status" value="1"/>
</dbReference>
<dbReference type="InterPro" id="IPR000524">
    <property type="entry name" value="Tscrpt_reg_HTH_GntR"/>
</dbReference>
<dbReference type="PROSITE" id="PS50949">
    <property type="entry name" value="HTH_GNTR"/>
    <property type="match status" value="1"/>
</dbReference>
<keyword evidence="3" id="KW-0804">Transcription</keyword>
<dbReference type="SUPFAM" id="SSF48008">
    <property type="entry name" value="GntR ligand-binding domain-like"/>
    <property type="match status" value="1"/>
</dbReference>
<dbReference type="InterPro" id="IPR011711">
    <property type="entry name" value="GntR_C"/>
</dbReference>
<evidence type="ECO:0000259" key="4">
    <source>
        <dbReference type="PROSITE" id="PS50949"/>
    </source>
</evidence>
<comment type="caution">
    <text evidence="5">The sequence shown here is derived from an EMBL/GenBank/DDBJ whole genome shotgun (WGS) entry which is preliminary data.</text>
</comment>
<proteinExistence type="predicted"/>
<organism evidence="5 6">
    <name type="scientific">Mycoplana rhizolycopersici</name>
    <dbReference type="NCBI Taxonomy" id="2746702"/>
    <lineage>
        <taxon>Bacteria</taxon>
        <taxon>Pseudomonadati</taxon>
        <taxon>Pseudomonadota</taxon>
        <taxon>Alphaproteobacteria</taxon>
        <taxon>Hyphomicrobiales</taxon>
        <taxon>Rhizobiaceae</taxon>
        <taxon>Mycoplana</taxon>
    </lineage>
</organism>
<dbReference type="InterPro" id="IPR036388">
    <property type="entry name" value="WH-like_DNA-bd_sf"/>
</dbReference>
<dbReference type="Pfam" id="PF00392">
    <property type="entry name" value="GntR"/>
    <property type="match status" value="1"/>
</dbReference>
<evidence type="ECO:0000313" key="5">
    <source>
        <dbReference type="EMBL" id="NVP57484.1"/>
    </source>
</evidence>
<accession>A0ABX2QKQ0</accession>
<name>A0ABX2QKQ0_9HYPH</name>
<feature type="domain" description="HTH gntR-type" evidence="4">
    <location>
        <begin position="28"/>
        <end position="95"/>
    </location>
</feature>
<keyword evidence="2" id="KW-0238">DNA-binding</keyword>
<evidence type="ECO:0000256" key="2">
    <source>
        <dbReference type="ARBA" id="ARBA00023125"/>
    </source>
</evidence>
<keyword evidence="1" id="KW-0805">Transcription regulation</keyword>
<evidence type="ECO:0000256" key="3">
    <source>
        <dbReference type="ARBA" id="ARBA00023163"/>
    </source>
</evidence>